<dbReference type="Proteomes" id="UP001329915">
    <property type="component" value="Chromosome"/>
</dbReference>
<dbReference type="Gene3D" id="1.20.1270.370">
    <property type="match status" value="1"/>
</dbReference>
<gene>
    <name evidence="6" type="ORF">MFMK1_002228</name>
</gene>
<evidence type="ECO:0000256" key="3">
    <source>
        <dbReference type="ARBA" id="ARBA00022723"/>
    </source>
</evidence>
<dbReference type="RefSeq" id="WP_366921812.1">
    <property type="nucleotide sequence ID" value="NZ_CP121694.1"/>
</dbReference>
<dbReference type="GO" id="GO:0051536">
    <property type="term" value="F:iron-sulfur cluster binding"/>
    <property type="evidence" value="ECO:0007669"/>
    <property type="project" value="UniProtKB-KW"/>
</dbReference>
<organism evidence="6 7">
    <name type="scientific">Metallumcola ferriviriculae</name>
    <dbReference type="NCBI Taxonomy" id="3039180"/>
    <lineage>
        <taxon>Bacteria</taxon>
        <taxon>Bacillati</taxon>
        <taxon>Bacillota</taxon>
        <taxon>Clostridia</taxon>
        <taxon>Neomoorellales</taxon>
        <taxon>Desulfitibacteraceae</taxon>
        <taxon>Metallumcola</taxon>
    </lineage>
</organism>
<evidence type="ECO:0000256" key="1">
    <source>
        <dbReference type="ARBA" id="ARBA00001966"/>
    </source>
</evidence>
<protein>
    <submittedName>
        <fullName evidence="6">2-hydroxyacyl-CoA dehydratase family protein</fullName>
    </submittedName>
</protein>
<keyword evidence="5" id="KW-0411">Iron-sulfur</keyword>
<dbReference type="PANTHER" id="PTHR30548:SF5">
    <property type="entry name" value="SUBUNIT OF OXYGEN-SENSITIVE 2-HYDROXYISOCAPROYL-COA DEHYDRATASE"/>
    <property type="match status" value="1"/>
</dbReference>
<name>A0AAU0URE0_9FIRM</name>
<evidence type="ECO:0000256" key="4">
    <source>
        <dbReference type="ARBA" id="ARBA00023004"/>
    </source>
</evidence>
<dbReference type="GO" id="GO:0046872">
    <property type="term" value="F:metal ion binding"/>
    <property type="evidence" value="ECO:0007669"/>
    <property type="project" value="UniProtKB-KW"/>
</dbReference>
<dbReference type="KEGG" id="dbc:MFMK1_002228"/>
<comment type="cofactor">
    <cofactor evidence="1">
        <name>[4Fe-4S] cluster</name>
        <dbReference type="ChEBI" id="CHEBI:49883"/>
    </cofactor>
</comment>
<keyword evidence="3" id="KW-0479">Metal-binding</keyword>
<dbReference type="PANTHER" id="PTHR30548">
    <property type="entry name" value="2-HYDROXYGLUTARYL-COA DEHYDRATASE, D-COMPONENT-RELATED"/>
    <property type="match status" value="1"/>
</dbReference>
<evidence type="ECO:0000313" key="7">
    <source>
        <dbReference type="Proteomes" id="UP001329915"/>
    </source>
</evidence>
<comment type="similarity">
    <text evidence="2">Belongs to the FldB/FldC dehydratase alpha/beta subunit family.</text>
</comment>
<dbReference type="Gene3D" id="3.40.50.11900">
    <property type="match status" value="1"/>
</dbReference>
<evidence type="ECO:0000313" key="6">
    <source>
        <dbReference type="EMBL" id="WRO22399.1"/>
    </source>
</evidence>
<evidence type="ECO:0000256" key="2">
    <source>
        <dbReference type="ARBA" id="ARBA00005806"/>
    </source>
</evidence>
<sequence>MEEKLRELLEIAENPQRAITGWKEVTGGKVIGCLPIYVPEEIIHAAGALPVGLWGGTTEIERANAHLQGFSCSIVRGVLEYALKGTYDMVDGFVFPSTCDHVQNSSDIWAKTFPDKVKFDLVYPANRSSNAATLYLADLYREFISWLEELVGSSINNGDLQRSISVYNHHRELMEKLRQLRAEQPQSLTHREMAGLVKASLFMPKEQYNQELEGLLPWLEVRDIKEVPHKRLLLTGIMAEPEELLDVIEDLGCAVVADDLALGSRLHGVQVTTQTEPIDALVQRHLSLGPCSTLFDPGKKRGSHIKELVEKTKANGVVFINMKFCEAEEFDYPILKQELEQAGIPLLFIEVEQQMASFGQIRTRLQAFTEMLA</sequence>
<proteinExistence type="inferred from homology"/>
<dbReference type="Gene3D" id="3.40.50.11890">
    <property type="match status" value="1"/>
</dbReference>
<keyword evidence="4" id="KW-0408">Iron</keyword>
<reference evidence="6 7" key="1">
    <citation type="submission" date="2023-04" db="EMBL/GenBank/DDBJ databases">
        <authorList>
            <person name="Hsu D."/>
        </authorList>
    </citation>
    <scope>NUCLEOTIDE SEQUENCE [LARGE SCALE GENOMIC DNA]</scope>
    <source>
        <strain evidence="6 7">MK1</strain>
    </source>
</reference>
<dbReference type="GO" id="GO:0016836">
    <property type="term" value="F:hydro-lyase activity"/>
    <property type="evidence" value="ECO:0007669"/>
    <property type="project" value="UniProtKB-ARBA"/>
</dbReference>
<dbReference type="Pfam" id="PF06050">
    <property type="entry name" value="HGD-D"/>
    <property type="match status" value="1"/>
</dbReference>
<dbReference type="AlphaFoldDB" id="A0AAU0URE0"/>
<keyword evidence="7" id="KW-1185">Reference proteome</keyword>
<evidence type="ECO:0000256" key="5">
    <source>
        <dbReference type="ARBA" id="ARBA00023014"/>
    </source>
</evidence>
<dbReference type="EMBL" id="CP121694">
    <property type="protein sequence ID" value="WRO22399.1"/>
    <property type="molecule type" value="Genomic_DNA"/>
</dbReference>
<accession>A0AAU0URE0</accession>
<dbReference type="InterPro" id="IPR010327">
    <property type="entry name" value="FldB/FldC_alpha/beta"/>
</dbReference>